<evidence type="ECO:0000313" key="4">
    <source>
        <dbReference type="Proteomes" id="UP000663829"/>
    </source>
</evidence>
<dbReference type="AlphaFoldDB" id="A0A813PWD5"/>
<feature type="region of interest" description="Disordered" evidence="1">
    <location>
        <begin position="116"/>
        <end position="146"/>
    </location>
</feature>
<reference evidence="2" key="1">
    <citation type="submission" date="2021-02" db="EMBL/GenBank/DDBJ databases">
        <authorList>
            <person name="Nowell W R."/>
        </authorList>
    </citation>
    <scope>NUCLEOTIDE SEQUENCE</scope>
</reference>
<comment type="caution">
    <text evidence="2">The sequence shown here is derived from an EMBL/GenBank/DDBJ whole genome shotgun (WGS) entry which is preliminary data.</text>
</comment>
<dbReference type="EMBL" id="CAJOBC010000105">
    <property type="protein sequence ID" value="CAF3537518.1"/>
    <property type="molecule type" value="Genomic_DNA"/>
</dbReference>
<sequence>MTATRTKENSDNINFFKTPLRTPLRTLIHGTLSSVRLTDLSSYSSKKLSKFSSNSDIYNIGNNNKTPLRTPLTTLKSQVTTLSSSRRALASINHNTPFNLNDFFLSSSDSFITSSTLMKDEQQSTSNTAQQMDDDENELIDPDDQDLPHNCNNEEDTFDDLIPEYERIERILPLFRDVNIINYNVYHENSIRNLSSPTLLASRERIFDDDNDNNRVADSNFDIGLLDVN</sequence>
<protein>
    <submittedName>
        <fullName evidence="2">Uncharacterized protein</fullName>
    </submittedName>
</protein>
<proteinExistence type="predicted"/>
<keyword evidence="4" id="KW-1185">Reference proteome</keyword>
<gene>
    <name evidence="2" type="ORF">GPM918_LOCUS1171</name>
    <name evidence="3" type="ORF">SRO942_LOCUS1171</name>
</gene>
<evidence type="ECO:0000313" key="2">
    <source>
        <dbReference type="EMBL" id="CAF0757065.1"/>
    </source>
</evidence>
<dbReference type="OrthoDB" id="9984673at2759"/>
<feature type="compositionally biased region" description="Acidic residues" evidence="1">
    <location>
        <begin position="132"/>
        <end position="145"/>
    </location>
</feature>
<organism evidence="2 4">
    <name type="scientific">Didymodactylos carnosus</name>
    <dbReference type="NCBI Taxonomy" id="1234261"/>
    <lineage>
        <taxon>Eukaryota</taxon>
        <taxon>Metazoa</taxon>
        <taxon>Spiralia</taxon>
        <taxon>Gnathifera</taxon>
        <taxon>Rotifera</taxon>
        <taxon>Eurotatoria</taxon>
        <taxon>Bdelloidea</taxon>
        <taxon>Philodinida</taxon>
        <taxon>Philodinidae</taxon>
        <taxon>Didymodactylos</taxon>
    </lineage>
</organism>
<accession>A0A813PWD5</accession>
<name>A0A813PWD5_9BILA</name>
<evidence type="ECO:0000256" key="1">
    <source>
        <dbReference type="SAM" id="MobiDB-lite"/>
    </source>
</evidence>
<dbReference type="Proteomes" id="UP000681722">
    <property type="component" value="Unassembled WGS sequence"/>
</dbReference>
<dbReference type="Proteomes" id="UP000663829">
    <property type="component" value="Unassembled WGS sequence"/>
</dbReference>
<evidence type="ECO:0000313" key="3">
    <source>
        <dbReference type="EMBL" id="CAF3537518.1"/>
    </source>
</evidence>
<dbReference type="EMBL" id="CAJNOQ010000105">
    <property type="protein sequence ID" value="CAF0757065.1"/>
    <property type="molecule type" value="Genomic_DNA"/>
</dbReference>